<accession>A0A4Y2CJ84</accession>
<organism evidence="1 2">
    <name type="scientific">Araneus ventricosus</name>
    <name type="common">Orbweaver spider</name>
    <name type="synonym">Epeira ventricosa</name>
    <dbReference type="NCBI Taxonomy" id="182803"/>
    <lineage>
        <taxon>Eukaryota</taxon>
        <taxon>Metazoa</taxon>
        <taxon>Ecdysozoa</taxon>
        <taxon>Arthropoda</taxon>
        <taxon>Chelicerata</taxon>
        <taxon>Arachnida</taxon>
        <taxon>Araneae</taxon>
        <taxon>Araneomorphae</taxon>
        <taxon>Entelegynae</taxon>
        <taxon>Araneoidea</taxon>
        <taxon>Araneidae</taxon>
        <taxon>Araneus</taxon>
    </lineage>
</organism>
<protein>
    <submittedName>
        <fullName evidence="1">Uncharacterized protein</fullName>
    </submittedName>
</protein>
<comment type="caution">
    <text evidence="1">The sequence shown here is derived from an EMBL/GenBank/DDBJ whole genome shotgun (WGS) entry which is preliminary data.</text>
</comment>
<dbReference type="EMBL" id="BGPR01000197">
    <property type="protein sequence ID" value="GBM03986.1"/>
    <property type="molecule type" value="Genomic_DNA"/>
</dbReference>
<sequence length="99" mass="11465">MGRVMPYGQCILDKRFRLSKKNCRSNEVRKAINRSGVSRELPLLNDIQRPRVHFPKGVRIAFKLKCLGSVIGFEHVQYQGRKTAAGNLVFALRKWFAKY</sequence>
<reference evidence="1 2" key="1">
    <citation type="journal article" date="2019" name="Sci. Rep.">
        <title>Orb-weaving spider Araneus ventricosus genome elucidates the spidroin gene catalogue.</title>
        <authorList>
            <person name="Kono N."/>
            <person name="Nakamura H."/>
            <person name="Ohtoshi R."/>
            <person name="Moran D.A.P."/>
            <person name="Shinohara A."/>
            <person name="Yoshida Y."/>
            <person name="Fujiwara M."/>
            <person name="Mori M."/>
            <person name="Tomita M."/>
            <person name="Arakawa K."/>
        </authorList>
    </citation>
    <scope>NUCLEOTIDE SEQUENCE [LARGE SCALE GENOMIC DNA]</scope>
</reference>
<dbReference type="AlphaFoldDB" id="A0A4Y2CJ84"/>
<dbReference type="Proteomes" id="UP000499080">
    <property type="component" value="Unassembled WGS sequence"/>
</dbReference>
<gene>
    <name evidence="1" type="ORF">AVEN_99186_1</name>
</gene>
<evidence type="ECO:0000313" key="1">
    <source>
        <dbReference type="EMBL" id="GBM03986.1"/>
    </source>
</evidence>
<keyword evidence="2" id="KW-1185">Reference proteome</keyword>
<evidence type="ECO:0000313" key="2">
    <source>
        <dbReference type="Proteomes" id="UP000499080"/>
    </source>
</evidence>
<proteinExistence type="predicted"/>
<name>A0A4Y2CJ84_ARAVE</name>